<keyword evidence="3" id="KW-0472">Membrane</keyword>
<sequence>MSKCATAKLQCVSVENARVTIRNYYQYRHVDMPGWNLGWTWANNEVIWSMRGAFATDMGNCSSYKSQIPHSCRKDPAIADLMFDQASPENMTEGCCRGGVLYPWAINPANSFSSFEVQVGNQEGNASVRAPKNLTLLAPGPGYSCGPLLDVEPTVSSDIGGRRQVPVFRTWKSTCTYSSFLANKTPMCCVSLSTFYNPAITACPDCSCGCRDADKSTDSCLSEGNQVSWSSIADNVDIVKCTDHMCPIRVHWHIKNNYMDHWRVKLTVSNYNYRRNYTDWNVLVQHPNFKQLEKTFSFNSTLLPAVGLGEGTLADEVALFWGLKFYNDELLNADEDQLGSVSTEILLKKDLESFTFRNGWALPRRIYFNGEYCQMPPPDNFPILPNGSAAEAKQVTQAVWPEEKKAMAPRGDKSDDAEEAAVAQVEKRPISTILIIIAMQTEALPVVNKFQLTEDPHPAFPPGVPWVRYYGTYKDLQINLIWPGKDSYLGVDSVGTVSASLVTYASVQALKPDLIINAGTAGGFKAKGAGIGDVYLASDVAFHDRRIPIPVFDLYGVGLRQAFSTPNLLKELNLKVGKLSTGDSLDMTPQDEASITANDATIKDMEGAAVAYVADLFKVPTIFVKAVTDIVDGEKPTAEEFLQNLAAVTAALEQSVTQVVEYISGKSLSEL</sequence>
<dbReference type="InterPro" id="IPR056900">
    <property type="entry name" value="COB_C"/>
</dbReference>
<dbReference type="Gene3D" id="3.40.50.1580">
    <property type="entry name" value="Nucleoside phosphorylase domain"/>
    <property type="match status" value="1"/>
</dbReference>
<evidence type="ECO:0000259" key="7">
    <source>
        <dbReference type="Pfam" id="PF01048"/>
    </source>
</evidence>
<organism evidence="9 10">
    <name type="scientific">Trema orientale</name>
    <name type="common">Charcoal tree</name>
    <name type="synonym">Celtis orientalis</name>
    <dbReference type="NCBI Taxonomy" id="63057"/>
    <lineage>
        <taxon>Eukaryota</taxon>
        <taxon>Viridiplantae</taxon>
        <taxon>Streptophyta</taxon>
        <taxon>Embryophyta</taxon>
        <taxon>Tracheophyta</taxon>
        <taxon>Spermatophyta</taxon>
        <taxon>Magnoliopsida</taxon>
        <taxon>eudicotyledons</taxon>
        <taxon>Gunneridae</taxon>
        <taxon>Pentapetalae</taxon>
        <taxon>rosids</taxon>
        <taxon>fabids</taxon>
        <taxon>Rosales</taxon>
        <taxon>Cannabaceae</taxon>
        <taxon>Trema</taxon>
    </lineage>
</organism>
<dbReference type="InterPro" id="IPR035994">
    <property type="entry name" value="Nucleoside_phosphorylase_sf"/>
</dbReference>
<dbReference type="Pfam" id="PF04833">
    <property type="entry name" value="COBRA"/>
    <property type="match status" value="1"/>
</dbReference>
<keyword evidence="5" id="KW-0325">Glycoprotein</keyword>
<dbReference type="EMBL" id="JXTC01000179">
    <property type="protein sequence ID" value="PON83404.1"/>
    <property type="molecule type" value="Genomic_DNA"/>
</dbReference>
<dbReference type="Proteomes" id="UP000237000">
    <property type="component" value="Unassembled WGS sequence"/>
</dbReference>
<evidence type="ECO:0000256" key="1">
    <source>
        <dbReference type="ARBA" id="ARBA00004609"/>
    </source>
</evidence>
<dbReference type="STRING" id="63057.A0A2P5ECZ7"/>
<evidence type="ECO:0000256" key="3">
    <source>
        <dbReference type="ARBA" id="ARBA00022622"/>
    </source>
</evidence>
<keyword evidence="6" id="KW-0449">Lipoprotein</keyword>
<dbReference type="Pfam" id="PF25079">
    <property type="entry name" value="COB_C"/>
    <property type="match status" value="1"/>
</dbReference>
<evidence type="ECO:0000256" key="2">
    <source>
        <dbReference type="ARBA" id="ARBA00005507"/>
    </source>
</evidence>
<evidence type="ECO:0000313" key="10">
    <source>
        <dbReference type="Proteomes" id="UP000237000"/>
    </source>
</evidence>
<evidence type="ECO:0000256" key="4">
    <source>
        <dbReference type="ARBA" id="ARBA00022729"/>
    </source>
</evidence>
<name>A0A2P5ECZ7_TREOI</name>
<comment type="similarity">
    <text evidence="2">Belongs to the COBRA family.</text>
</comment>
<dbReference type="SUPFAM" id="SSF53167">
    <property type="entry name" value="Purine and uridine phosphorylases"/>
    <property type="match status" value="1"/>
</dbReference>
<keyword evidence="3" id="KW-0336">GPI-anchor</keyword>
<evidence type="ECO:0000256" key="5">
    <source>
        <dbReference type="ARBA" id="ARBA00023180"/>
    </source>
</evidence>
<dbReference type="GO" id="GO:0098552">
    <property type="term" value="C:side of membrane"/>
    <property type="evidence" value="ECO:0007669"/>
    <property type="project" value="UniProtKB-KW"/>
</dbReference>
<comment type="subcellular location">
    <subcellularLocation>
        <location evidence="1">Cell membrane</location>
        <topology evidence="1">Lipid-anchor</topology>
        <topology evidence="1">GPI-anchor</topology>
    </subcellularLocation>
</comment>
<dbReference type="PANTHER" id="PTHR31673">
    <property type="entry name" value="PROTEIN COBRA"/>
    <property type="match status" value="1"/>
</dbReference>
<dbReference type="InterPro" id="IPR000845">
    <property type="entry name" value="Nucleoside_phosphorylase_d"/>
</dbReference>
<evidence type="ECO:0000313" key="9">
    <source>
        <dbReference type="EMBL" id="PON83404.1"/>
    </source>
</evidence>
<dbReference type="GO" id="GO:0009116">
    <property type="term" value="P:nucleoside metabolic process"/>
    <property type="evidence" value="ECO:0007669"/>
    <property type="project" value="InterPro"/>
</dbReference>
<dbReference type="InterPro" id="IPR006918">
    <property type="entry name" value="COBRA_pln"/>
</dbReference>
<proteinExistence type="inferred from homology"/>
<comment type="caution">
    <text evidence="9">The sequence shown here is derived from an EMBL/GenBank/DDBJ whole genome shotgun (WGS) entry which is preliminary data.</text>
</comment>
<dbReference type="AlphaFoldDB" id="A0A2P5ECZ7"/>
<dbReference type="CDD" id="cd09008">
    <property type="entry name" value="MTAN"/>
    <property type="match status" value="1"/>
</dbReference>
<feature type="domain" description="COBRA C-terminal" evidence="8">
    <location>
        <begin position="188"/>
        <end position="382"/>
    </location>
</feature>
<dbReference type="Pfam" id="PF01048">
    <property type="entry name" value="PNP_UDP_1"/>
    <property type="match status" value="1"/>
</dbReference>
<keyword evidence="4" id="KW-0732">Signal</keyword>
<dbReference type="GO" id="GO:0005886">
    <property type="term" value="C:plasma membrane"/>
    <property type="evidence" value="ECO:0007669"/>
    <property type="project" value="UniProtKB-SubCell"/>
</dbReference>
<accession>A0A2P5ECZ7</accession>
<dbReference type="OrthoDB" id="1554693at2759"/>
<dbReference type="PANTHER" id="PTHR31673:SF41">
    <property type="entry name" value="COBRA-LIKE PROTEIN"/>
    <property type="match status" value="1"/>
</dbReference>
<dbReference type="GO" id="GO:0010215">
    <property type="term" value="P:cellulose microfibril organization"/>
    <property type="evidence" value="ECO:0007669"/>
    <property type="project" value="InterPro"/>
</dbReference>
<gene>
    <name evidence="9" type="ORF">TorRG33x02_208190</name>
</gene>
<dbReference type="GO" id="GO:0052324">
    <property type="term" value="P:plant-type cell wall cellulose biosynthetic process"/>
    <property type="evidence" value="ECO:0007669"/>
    <property type="project" value="TreeGrafter"/>
</dbReference>
<evidence type="ECO:0000256" key="6">
    <source>
        <dbReference type="ARBA" id="ARBA00023288"/>
    </source>
</evidence>
<dbReference type="InParanoid" id="A0A2P5ECZ7"/>
<keyword evidence="10" id="KW-1185">Reference proteome</keyword>
<reference evidence="10" key="1">
    <citation type="submission" date="2016-06" db="EMBL/GenBank/DDBJ databases">
        <title>Parallel loss of symbiosis genes in relatives of nitrogen-fixing non-legume Parasponia.</title>
        <authorList>
            <person name="Van Velzen R."/>
            <person name="Holmer R."/>
            <person name="Bu F."/>
            <person name="Rutten L."/>
            <person name="Van Zeijl A."/>
            <person name="Liu W."/>
            <person name="Santuari L."/>
            <person name="Cao Q."/>
            <person name="Sharma T."/>
            <person name="Shen D."/>
            <person name="Roswanjaya Y."/>
            <person name="Wardhani T."/>
            <person name="Kalhor M.S."/>
            <person name="Jansen J."/>
            <person name="Van den Hoogen J."/>
            <person name="Gungor B."/>
            <person name="Hartog M."/>
            <person name="Hontelez J."/>
            <person name="Verver J."/>
            <person name="Yang W.-C."/>
            <person name="Schijlen E."/>
            <person name="Repin R."/>
            <person name="Schilthuizen M."/>
            <person name="Schranz E."/>
            <person name="Heidstra R."/>
            <person name="Miyata K."/>
            <person name="Fedorova E."/>
            <person name="Kohlen W."/>
            <person name="Bisseling T."/>
            <person name="Smit S."/>
            <person name="Geurts R."/>
        </authorList>
    </citation>
    <scope>NUCLEOTIDE SEQUENCE [LARGE SCALE GENOMIC DNA]</scope>
    <source>
        <strain evidence="10">cv. RG33-2</strain>
    </source>
</reference>
<dbReference type="GO" id="GO:0003824">
    <property type="term" value="F:catalytic activity"/>
    <property type="evidence" value="ECO:0007669"/>
    <property type="project" value="InterPro"/>
</dbReference>
<protein>
    <submittedName>
        <fullName evidence="9">COBRA-like protein</fullName>
    </submittedName>
</protein>
<evidence type="ECO:0000259" key="8">
    <source>
        <dbReference type="Pfam" id="PF25079"/>
    </source>
</evidence>
<feature type="domain" description="Nucleoside phosphorylase" evidence="7">
    <location>
        <begin position="432"/>
        <end position="660"/>
    </location>
</feature>